<reference evidence="1 2" key="1">
    <citation type="journal article" date="2021" name="ISME J.">
        <title>Genomic evolution of the class Acidithiobacillia: deep-branching Proteobacteria living in extreme acidic conditions.</title>
        <authorList>
            <person name="Moya-Beltran A."/>
            <person name="Beard S."/>
            <person name="Rojas-Villalobos C."/>
            <person name="Issotta F."/>
            <person name="Gallardo Y."/>
            <person name="Ulloa R."/>
            <person name="Giaveno A."/>
            <person name="Degli Esposti M."/>
            <person name="Johnson D.B."/>
            <person name="Quatrini R."/>
        </authorList>
    </citation>
    <scope>NUCLEOTIDE SEQUENCE [LARGE SCALE GENOMIC DNA]</scope>
    <source>
        <strain evidence="1 2">ATCC 19703</strain>
    </source>
</reference>
<protein>
    <submittedName>
        <fullName evidence="1">Addiction module protein</fullName>
    </submittedName>
</protein>
<gene>
    <name evidence="1" type="ORF">HJG40_12175</name>
</gene>
<evidence type="ECO:0000313" key="1">
    <source>
        <dbReference type="EMBL" id="MBU2739524.1"/>
    </source>
</evidence>
<organism evidence="1 2">
    <name type="scientific">Acidithiobacillus concretivorus</name>
    <dbReference type="NCBI Taxonomy" id="3063952"/>
    <lineage>
        <taxon>Bacteria</taxon>
        <taxon>Pseudomonadati</taxon>
        <taxon>Pseudomonadota</taxon>
        <taxon>Acidithiobacillia</taxon>
        <taxon>Acidithiobacillales</taxon>
        <taxon>Acidithiobacillaceae</taxon>
        <taxon>Acidithiobacillus</taxon>
    </lineage>
</organism>
<proteinExistence type="predicted"/>
<dbReference type="EMBL" id="JABELD010000109">
    <property type="protein sequence ID" value="MBU2739524.1"/>
    <property type="molecule type" value="Genomic_DNA"/>
</dbReference>
<name>A0ABS5ZS69_9PROT</name>
<evidence type="ECO:0000313" key="2">
    <source>
        <dbReference type="Proteomes" id="UP001197028"/>
    </source>
</evidence>
<sequence length="72" mass="8209">MTLTQTIIEQAVGLSARDRLKIVDSLLISLDEPSLEFDQLWAEEANKRLAAYRRGEMGTKDVESVLGQFRRE</sequence>
<dbReference type="RefSeq" id="WP_215864427.1">
    <property type="nucleotide sequence ID" value="NZ_JABELD010000109.1"/>
</dbReference>
<dbReference type="Proteomes" id="UP001197028">
    <property type="component" value="Unassembled WGS sequence"/>
</dbReference>
<comment type="caution">
    <text evidence="1">The sequence shown here is derived from an EMBL/GenBank/DDBJ whole genome shotgun (WGS) entry which is preliminary data.</text>
</comment>
<dbReference type="Pfam" id="PF09720">
    <property type="entry name" value="Unstab_antitox"/>
    <property type="match status" value="1"/>
</dbReference>
<accession>A0ABS5ZS69</accession>
<keyword evidence="2" id="KW-1185">Reference proteome</keyword>
<dbReference type="InterPro" id="IPR013406">
    <property type="entry name" value="CHP02574_addiction_mod"/>
</dbReference>